<reference evidence="4 5" key="1">
    <citation type="submission" date="2019-11" db="EMBL/GenBank/DDBJ databases">
        <title>Venturia inaequalis Genome Resource.</title>
        <authorList>
            <person name="Lichtner F.J."/>
        </authorList>
    </citation>
    <scope>NUCLEOTIDE SEQUENCE [LARGE SCALE GENOMIC DNA]</scope>
    <source>
        <strain evidence="3 6">120213</strain>
        <strain evidence="4">Bline_iso_100314</strain>
    </source>
</reference>
<feature type="compositionally biased region" description="Low complexity" evidence="1">
    <location>
        <begin position="347"/>
        <end position="360"/>
    </location>
</feature>
<evidence type="ECO:0000313" key="3">
    <source>
        <dbReference type="EMBL" id="KAE9962644.1"/>
    </source>
</evidence>
<feature type="compositionally biased region" description="Basic and acidic residues" evidence="1">
    <location>
        <begin position="336"/>
        <end position="345"/>
    </location>
</feature>
<proteinExistence type="predicted"/>
<comment type="caution">
    <text evidence="4">The sequence shown here is derived from an EMBL/GenBank/DDBJ whole genome shotgun (WGS) entry which is preliminary data.</text>
</comment>
<dbReference type="InterPro" id="IPR001214">
    <property type="entry name" value="SET_dom"/>
</dbReference>
<organism evidence="4 5">
    <name type="scientific">Venturia inaequalis</name>
    <name type="common">Apple scab fungus</name>
    <dbReference type="NCBI Taxonomy" id="5025"/>
    <lineage>
        <taxon>Eukaryota</taxon>
        <taxon>Fungi</taxon>
        <taxon>Dikarya</taxon>
        <taxon>Ascomycota</taxon>
        <taxon>Pezizomycotina</taxon>
        <taxon>Dothideomycetes</taxon>
        <taxon>Pleosporomycetidae</taxon>
        <taxon>Venturiales</taxon>
        <taxon>Venturiaceae</taxon>
        <taxon>Venturia</taxon>
    </lineage>
</organism>
<evidence type="ECO:0000256" key="1">
    <source>
        <dbReference type="SAM" id="MobiDB-lite"/>
    </source>
</evidence>
<dbReference type="Pfam" id="PF00856">
    <property type="entry name" value="SET"/>
    <property type="match status" value="1"/>
</dbReference>
<dbReference type="PROSITE" id="PS50280">
    <property type="entry name" value="SET"/>
    <property type="match status" value="1"/>
</dbReference>
<dbReference type="CDD" id="cd20071">
    <property type="entry name" value="SET_SMYD"/>
    <property type="match status" value="1"/>
</dbReference>
<evidence type="ECO:0000313" key="6">
    <source>
        <dbReference type="Proteomes" id="UP000447873"/>
    </source>
</evidence>
<feature type="compositionally biased region" description="Acidic residues" evidence="1">
    <location>
        <begin position="324"/>
        <end position="335"/>
    </location>
</feature>
<dbReference type="Gene3D" id="2.170.270.10">
    <property type="entry name" value="SET domain"/>
    <property type="match status" value="1"/>
</dbReference>
<feature type="region of interest" description="Disordered" evidence="1">
    <location>
        <begin position="324"/>
        <end position="409"/>
    </location>
</feature>
<gene>
    <name evidence="4" type="ORF">BLS_002242</name>
    <name evidence="3" type="ORF">EG328_000245</name>
</gene>
<protein>
    <recommendedName>
        <fullName evidence="2">SET domain-containing protein</fullName>
    </recommendedName>
</protein>
<feature type="domain" description="SET" evidence="2">
    <location>
        <begin position="13"/>
        <end position="153"/>
    </location>
</feature>
<dbReference type="SMART" id="SM00317">
    <property type="entry name" value="SET"/>
    <property type="match status" value="1"/>
</dbReference>
<dbReference type="Proteomes" id="UP000447873">
    <property type="component" value="Unassembled WGS sequence"/>
</dbReference>
<evidence type="ECO:0000259" key="2">
    <source>
        <dbReference type="PROSITE" id="PS50280"/>
    </source>
</evidence>
<accession>A0A8H3UTL1</accession>
<feature type="compositionally biased region" description="Acidic residues" evidence="1">
    <location>
        <begin position="368"/>
        <end position="409"/>
    </location>
</feature>
<dbReference type="InterPro" id="IPR053185">
    <property type="entry name" value="SET_domain_protein"/>
</dbReference>
<dbReference type="PANTHER" id="PTHR47332">
    <property type="entry name" value="SET DOMAIN-CONTAINING PROTEIN 5"/>
    <property type="match status" value="1"/>
</dbReference>
<dbReference type="PANTHER" id="PTHR47332:SF2">
    <property type="entry name" value="SET-6"/>
    <property type="match status" value="1"/>
</dbReference>
<dbReference type="InterPro" id="IPR046341">
    <property type="entry name" value="SET_dom_sf"/>
</dbReference>
<name>A0A8H3UTL1_VENIN</name>
<dbReference type="EMBL" id="WNWS01001017">
    <property type="protein sequence ID" value="KAE9962644.1"/>
    <property type="molecule type" value="Genomic_DNA"/>
</dbReference>
<dbReference type="EMBL" id="WNWQ01000161">
    <property type="protein sequence ID" value="KAE9976100.1"/>
    <property type="molecule type" value="Genomic_DNA"/>
</dbReference>
<dbReference type="SUPFAM" id="SSF82199">
    <property type="entry name" value="SET domain"/>
    <property type="match status" value="1"/>
</dbReference>
<dbReference type="AlphaFoldDB" id="A0A8H3UTL1"/>
<dbReference type="Proteomes" id="UP000433883">
    <property type="component" value="Unassembled WGS sequence"/>
</dbReference>
<sequence>MAENAGGSIDARHLIDIRSIGDNNIASYAKTNISKGTCVLAEAPLLISSTGADDDIFKGFYSITDSQQEAYLKLCCIPTMSTVKDWDPAGALGRKIAAIYNTNVFYTGEVYEQASRFNHSCSPNLTHIVRNGKRMFYARRDIKVDEEMTISYIDESSSLEKRKFKLLHWLFDCQCVACNGSPKSNQMEQKRLEIKGVDLKMNDYPDVLSIAPSPDAPSDDQLQSLLALHEKKIGLLDELSIRPWDLSQSYAKASKCCLMLRNQGRAIAYKGKQVEVLKANFGEEDDVFRKVSIDVWKLPERSMSVLDPRLWIFVKDYRDMEDAKEEDVSDNEDHIDETHDADHQLPTDATADGGQTTTGQFYMVNESLAEEQEADEADAGDEVEEEVAEIEESDEPEETGEAEEEYLVD</sequence>
<evidence type="ECO:0000313" key="5">
    <source>
        <dbReference type="Proteomes" id="UP000433883"/>
    </source>
</evidence>
<evidence type="ECO:0000313" key="4">
    <source>
        <dbReference type="EMBL" id="KAE9976100.1"/>
    </source>
</evidence>